<sequence length="52" mass="6054">IFADFIKNVSLEEGISRMSVWAKRVGTRESQKFDKIEVEKNMPLSWQIIVAK</sequence>
<comment type="caution">
    <text evidence="1">The sequence shown here is derived from an EMBL/GenBank/DDBJ whole genome shotgun (WGS) entry which is preliminary data.</text>
</comment>
<dbReference type="EMBL" id="BARS01002886">
    <property type="protein sequence ID" value="GAF74318.1"/>
    <property type="molecule type" value="Genomic_DNA"/>
</dbReference>
<dbReference type="AlphaFoldDB" id="X0RZU9"/>
<protein>
    <submittedName>
        <fullName evidence="1">Uncharacterized protein</fullName>
    </submittedName>
</protein>
<accession>X0RZU9</accession>
<reference evidence="1" key="1">
    <citation type="journal article" date="2014" name="Front. Microbiol.">
        <title>High frequency of phylogenetically diverse reductive dehalogenase-homologous genes in deep subseafloor sedimentary metagenomes.</title>
        <authorList>
            <person name="Kawai M."/>
            <person name="Futagami T."/>
            <person name="Toyoda A."/>
            <person name="Takaki Y."/>
            <person name="Nishi S."/>
            <person name="Hori S."/>
            <person name="Arai W."/>
            <person name="Tsubouchi T."/>
            <person name="Morono Y."/>
            <person name="Uchiyama I."/>
            <person name="Ito T."/>
            <person name="Fujiyama A."/>
            <person name="Inagaki F."/>
            <person name="Takami H."/>
        </authorList>
    </citation>
    <scope>NUCLEOTIDE SEQUENCE</scope>
    <source>
        <strain evidence="1">Expedition CK06-06</strain>
    </source>
</reference>
<evidence type="ECO:0000313" key="1">
    <source>
        <dbReference type="EMBL" id="GAF74318.1"/>
    </source>
</evidence>
<feature type="non-terminal residue" evidence="1">
    <location>
        <position position="1"/>
    </location>
</feature>
<organism evidence="1">
    <name type="scientific">marine sediment metagenome</name>
    <dbReference type="NCBI Taxonomy" id="412755"/>
    <lineage>
        <taxon>unclassified sequences</taxon>
        <taxon>metagenomes</taxon>
        <taxon>ecological metagenomes</taxon>
    </lineage>
</organism>
<gene>
    <name evidence="1" type="ORF">S01H1_05544</name>
</gene>
<proteinExistence type="predicted"/>
<name>X0RZU9_9ZZZZ</name>